<name>A0A409WTQ8_PSICY</name>
<feature type="chain" id="PRO_5019512951" description="DUF5648 domain-containing protein" evidence="1">
    <location>
        <begin position="25"/>
        <end position="193"/>
    </location>
</feature>
<dbReference type="InParanoid" id="A0A409WTQ8"/>
<reference evidence="3 4" key="1">
    <citation type="journal article" date="2018" name="Evol. Lett.">
        <title>Horizontal gene cluster transfer increased hallucinogenic mushroom diversity.</title>
        <authorList>
            <person name="Reynolds H.T."/>
            <person name="Vijayakumar V."/>
            <person name="Gluck-Thaler E."/>
            <person name="Korotkin H.B."/>
            <person name="Matheny P.B."/>
            <person name="Slot J.C."/>
        </authorList>
    </citation>
    <scope>NUCLEOTIDE SEQUENCE [LARGE SCALE GENOMIC DNA]</scope>
    <source>
        <strain evidence="3 4">2631</strain>
    </source>
</reference>
<feature type="domain" description="DUF5648" evidence="2">
    <location>
        <begin position="48"/>
        <end position="183"/>
    </location>
</feature>
<dbReference type="EMBL" id="NHYD01003205">
    <property type="protein sequence ID" value="PPQ81851.1"/>
    <property type="molecule type" value="Genomic_DNA"/>
</dbReference>
<feature type="signal peptide" evidence="1">
    <location>
        <begin position="1"/>
        <end position="24"/>
    </location>
</feature>
<sequence length="193" mass="20593">MSNIISKSLAILIVSFTIITGVSASGNATLESLTANTCADPSISVTYVQAYSPSLTAHALNTRAAFANVDTGAAEDWVFQGPDFLAWTDPQEFTVPLYRFFAEATGDYLYTTSTDGNPPSVPGFSFEIIVAYVYQTQVCGSVPLLGAWQKKAGDHFYTTSQPEHTTFMNLPSWVDAGIAGYVLPVSSDCTCGA</sequence>
<dbReference type="Proteomes" id="UP000283269">
    <property type="component" value="Unassembled WGS sequence"/>
</dbReference>
<gene>
    <name evidence="3" type="ORF">CVT25_013451</name>
</gene>
<dbReference type="InterPro" id="IPR043708">
    <property type="entry name" value="DUF5648"/>
</dbReference>
<comment type="caution">
    <text evidence="3">The sequence shown here is derived from an EMBL/GenBank/DDBJ whole genome shotgun (WGS) entry which is preliminary data.</text>
</comment>
<protein>
    <recommendedName>
        <fullName evidence="2">DUF5648 domain-containing protein</fullName>
    </recommendedName>
</protein>
<evidence type="ECO:0000256" key="1">
    <source>
        <dbReference type="SAM" id="SignalP"/>
    </source>
</evidence>
<dbReference type="AlphaFoldDB" id="A0A409WTQ8"/>
<keyword evidence="4" id="KW-1185">Reference proteome</keyword>
<evidence type="ECO:0000313" key="3">
    <source>
        <dbReference type="EMBL" id="PPQ81851.1"/>
    </source>
</evidence>
<evidence type="ECO:0000313" key="4">
    <source>
        <dbReference type="Proteomes" id="UP000283269"/>
    </source>
</evidence>
<proteinExistence type="predicted"/>
<accession>A0A409WTQ8</accession>
<keyword evidence="1" id="KW-0732">Signal</keyword>
<evidence type="ECO:0000259" key="2">
    <source>
        <dbReference type="Pfam" id="PF18885"/>
    </source>
</evidence>
<dbReference type="Pfam" id="PF18885">
    <property type="entry name" value="DUF5648"/>
    <property type="match status" value="1"/>
</dbReference>
<organism evidence="3 4">
    <name type="scientific">Psilocybe cyanescens</name>
    <dbReference type="NCBI Taxonomy" id="93625"/>
    <lineage>
        <taxon>Eukaryota</taxon>
        <taxon>Fungi</taxon>
        <taxon>Dikarya</taxon>
        <taxon>Basidiomycota</taxon>
        <taxon>Agaricomycotina</taxon>
        <taxon>Agaricomycetes</taxon>
        <taxon>Agaricomycetidae</taxon>
        <taxon>Agaricales</taxon>
        <taxon>Agaricineae</taxon>
        <taxon>Strophariaceae</taxon>
        <taxon>Psilocybe</taxon>
    </lineage>
</organism>
<dbReference type="OrthoDB" id="9971254at2759"/>